<dbReference type="InterPro" id="IPR015168">
    <property type="entry name" value="SsuA/THI5"/>
</dbReference>
<dbReference type="InterPro" id="IPR027939">
    <property type="entry name" value="NMT1/THI5"/>
</dbReference>
<dbReference type="OrthoDB" id="5372616at2"/>
<dbReference type="Gene3D" id="3.40.190.10">
    <property type="entry name" value="Periplasmic binding protein-like II"/>
    <property type="match status" value="2"/>
</dbReference>
<dbReference type="Pfam" id="PF09084">
    <property type="entry name" value="NMT1"/>
    <property type="match status" value="1"/>
</dbReference>
<feature type="chain" id="PRO_5016795537" evidence="1">
    <location>
        <begin position="25"/>
        <end position="339"/>
    </location>
</feature>
<feature type="domain" description="SsuA/THI5-like" evidence="2">
    <location>
        <begin position="44"/>
        <end position="250"/>
    </location>
</feature>
<dbReference type="PANTHER" id="PTHR31528:SF15">
    <property type="entry name" value="RIBOFLAVIN-BINDING PROTEIN RIBY"/>
    <property type="match status" value="1"/>
</dbReference>
<evidence type="ECO:0000256" key="1">
    <source>
        <dbReference type="SAM" id="SignalP"/>
    </source>
</evidence>
<protein>
    <submittedName>
        <fullName evidence="3">ABC transporter substrate-binding protein</fullName>
    </submittedName>
</protein>
<dbReference type="PANTHER" id="PTHR31528">
    <property type="entry name" value="4-AMINO-5-HYDROXYMETHYL-2-METHYLPYRIMIDINE PHOSPHATE SYNTHASE THI11-RELATED"/>
    <property type="match status" value="1"/>
</dbReference>
<keyword evidence="4" id="KW-1185">Reference proteome</keyword>
<comment type="caution">
    <text evidence="3">The sequence shown here is derived from an EMBL/GenBank/DDBJ whole genome shotgun (WGS) entry which is preliminary data.</text>
</comment>
<reference evidence="4" key="1">
    <citation type="submission" date="2018-07" db="EMBL/GenBank/DDBJ databases">
        <authorList>
            <person name="Liu B.-T."/>
            <person name="Du Z."/>
        </authorList>
    </citation>
    <scope>NUCLEOTIDE SEQUENCE [LARGE SCALE GENOMIC DNA]</scope>
    <source>
        <strain evidence="4">XYN52</strain>
    </source>
</reference>
<evidence type="ECO:0000313" key="4">
    <source>
        <dbReference type="Proteomes" id="UP000253759"/>
    </source>
</evidence>
<dbReference type="SUPFAM" id="SSF53850">
    <property type="entry name" value="Periplasmic binding protein-like II"/>
    <property type="match status" value="1"/>
</dbReference>
<name>A0A369W0R1_9HYPH</name>
<dbReference type="AlphaFoldDB" id="A0A369W0R1"/>
<dbReference type="Proteomes" id="UP000253759">
    <property type="component" value="Unassembled WGS sequence"/>
</dbReference>
<feature type="signal peptide" evidence="1">
    <location>
        <begin position="1"/>
        <end position="24"/>
    </location>
</feature>
<evidence type="ECO:0000313" key="3">
    <source>
        <dbReference type="EMBL" id="RDE08108.1"/>
    </source>
</evidence>
<organism evidence="3 4">
    <name type="scientific">Pelagibacterium lacus</name>
    <dbReference type="NCBI Taxonomy" id="2282655"/>
    <lineage>
        <taxon>Bacteria</taxon>
        <taxon>Pseudomonadati</taxon>
        <taxon>Pseudomonadota</taxon>
        <taxon>Alphaproteobacteria</taxon>
        <taxon>Hyphomicrobiales</taxon>
        <taxon>Devosiaceae</taxon>
        <taxon>Pelagibacterium</taxon>
    </lineage>
</organism>
<evidence type="ECO:0000259" key="2">
    <source>
        <dbReference type="Pfam" id="PF09084"/>
    </source>
</evidence>
<dbReference type="EMBL" id="QQNH01000023">
    <property type="protein sequence ID" value="RDE08108.1"/>
    <property type="molecule type" value="Genomic_DNA"/>
</dbReference>
<gene>
    <name evidence="3" type="ORF">DVH29_13135</name>
</gene>
<dbReference type="RefSeq" id="WP_114646644.1">
    <property type="nucleotide sequence ID" value="NZ_QQNH01000023.1"/>
</dbReference>
<sequence length="339" mass="36377">MSYRSRIIHILAGTTLALSSPALAQDLEEVILVVPNPSAILIQPVAAAMDQGFFADEGLRVRVEAVNGSGPLIQALAAGQAHIANPGAGTFLAAHQSGLEAKWIYRLNPNSSFSIVVLDSTEFHDPADLEGKIIGVGTADGAETSFARSIFDEIGLVEDEDYTFLEVGEGGQAVAAFLRGDIDAYAAATNDAAIINTRGMTLRNLTPEKFRSFFGNGLVVLDSLIAENPELVEGFGRALVRGADFVSQPENIDAVIQAVAAINPQEVEDREFAESLIGQIVIRQTPHDPSLGWGYQSLEAWEAWHQSLLASGELATPVENLEDVFTNEFVEEWNSVLSE</sequence>
<keyword evidence="1" id="KW-0732">Signal</keyword>
<dbReference type="GO" id="GO:0009228">
    <property type="term" value="P:thiamine biosynthetic process"/>
    <property type="evidence" value="ECO:0007669"/>
    <property type="project" value="InterPro"/>
</dbReference>
<accession>A0A369W0R1</accession>
<proteinExistence type="predicted"/>